<reference evidence="2 3" key="1">
    <citation type="submission" date="2019-03" db="EMBL/GenBank/DDBJ databases">
        <title>Dyadobacter AR-3-6 sp. nov., isolated from arctic soil.</title>
        <authorList>
            <person name="Chaudhary D.K."/>
        </authorList>
    </citation>
    <scope>NUCLEOTIDE SEQUENCE [LARGE SCALE GENOMIC DNA]</scope>
    <source>
        <strain evidence="2 3">AR-3-6</strain>
    </source>
</reference>
<gene>
    <name evidence="2" type="ORF">E0F88_00445</name>
</gene>
<dbReference type="OrthoDB" id="1118217at2"/>
<proteinExistence type="predicted"/>
<comment type="caution">
    <text evidence="2">The sequence shown here is derived from an EMBL/GenBank/DDBJ whole genome shotgun (WGS) entry which is preliminary data.</text>
</comment>
<name>A0A4V2Z4U4_9BACT</name>
<dbReference type="GO" id="GO:0016209">
    <property type="term" value="F:antioxidant activity"/>
    <property type="evidence" value="ECO:0007669"/>
    <property type="project" value="InterPro"/>
</dbReference>
<dbReference type="GO" id="GO:0016491">
    <property type="term" value="F:oxidoreductase activity"/>
    <property type="evidence" value="ECO:0007669"/>
    <property type="project" value="InterPro"/>
</dbReference>
<keyword evidence="3" id="KW-1185">Reference proteome</keyword>
<dbReference type="InterPro" id="IPR000866">
    <property type="entry name" value="AhpC/TSA"/>
</dbReference>
<dbReference type="InterPro" id="IPR050553">
    <property type="entry name" value="Thioredoxin_ResA/DsbE_sf"/>
</dbReference>
<evidence type="ECO:0000313" key="2">
    <source>
        <dbReference type="EMBL" id="TDE18058.1"/>
    </source>
</evidence>
<dbReference type="RefSeq" id="WP_131955600.1">
    <property type="nucleotide sequence ID" value="NZ_SMFL01000001.1"/>
</dbReference>
<dbReference type="InterPro" id="IPR036249">
    <property type="entry name" value="Thioredoxin-like_sf"/>
</dbReference>
<protein>
    <submittedName>
        <fullName evidence="2">Redoxin domain-containing protein</fullName>
    </submittedName>
</protein>
<dbReference type="CDD" id="cd02966">
    <property type="entry name" value="TlpA_like_family"/>
    <property type="match status" value="1"/>
</dbReference>
<sequence length="462" mass="52995">MNTRFCFPGRMLPYLLYFSLFYLLLWCWKPVRAQALSSFKPPSIGERVPDVTIENLLNYSEPGAKLSDFRGKLLILDFWATWCQPCVGMIPRMDSLEKQFAGKVVLLPVTYQTKAEVVTFRDKYFKRTGLRIQQPEVVLDTELKKLFPHSAVPHYVWIGADGTLRAITGREEVTSEKIRSLLSDQSTLLALKKDAVSLGYKSYRKPLFDFIDENQAIDFKSKYHMLFRGYIPGVPGQISLVEPGDTLDHWRITFTNVTPRDFYMFAYGQGRRFLSESTVQIQTRDSLKFNPGLTGAAVRAWVKENTFCYELVVPSKQAQHAFDFFQQDLDRIYPQYEAVIEKRLMPVYALVRTSSDEKFKSNTTGQIFQSAYDGFSFHLRYSSMASFVQGLNTLRMNHAKHPFVDQTGYAGMIDLDMELDFSDVSSVRKALAGYDLDLVEEQSPVEVLIIKDRAQKTAASIR</sequence>
<dbReference type="AlphaFoldDB" id="A0A4V2Z4U4"/>
<evidence type="ECO:0000313" key="3">
    <source>
        <dbReference type="Proteomes" id="UP000294850"/>
    </source>
</evidence>
<dbReference type="PROSITE" id="PS51352">
    <property type="entry name" value="THIOREDOXIN_2"/>
    <property type="match status" value="1"/>
</dbReference>
<evidence type="ECO:0000259" key="1">
    <source>
        <dbReference type="PROSITE" id="PS51352"/>
    </source>
</evidence>
<dbReference type="Proteomes" id="UP000294850">
    <property type="component" value="Unassembled WGS sequence"/>
</dbReference>
<accession>A0A4V2Z4U4</accession>
<dbReference type="InterPro" id="IPR013766">
    <property type="entry name" value="Thioredoxin_domain"/>
</dbReference>
<dbReference type="Pfam" id="PF00578">
    <property type="entry name" value="AhpC-TSA"/>
    <property type="match status" value="1"/>
</dbReference>
<dbReference type="SUPFAM" id="SSF52833">
    <property type="entry name" value="Thioredoxin-like"/>
    <property type="match status" value="1"/>
</dbReference>
<dbReference type="Gene3D" id="3.40.30.10">
    <property type="entry name" value="Glutaredoxin"/>
    <property type="match status" value="1"/>
</dbReference>
<dbReference type="PANTHER" id="PTHR42852:SF13">
    <property type="entry name" value="PROTEIN DIPZ"/>
    <property type="match status" value="1"/>
</dbReference>
<organism evidence="2 3">
    <name type="scientific">Dyadobacter psychrotolerans</name>
    <dbReference type="NCBI Taxonomy" id="2541721"/>
    <lineage>
        <taxon>Bacteria</taxon>
        <taxon>Pseudomonadati</taxon>
        <taxon>Bacteroidota</taxon>
        <taxon>Cytophagia</taxon>
        <taxon>Cytophagales</taxon>
        <taxon>Spirosomataceae</taxon>
        <taxon>Dyadobacter</taxon>
    </lineage>
</organism>
<dbReference type="PANTHER" id="PTHR42852">
    <property type="entry name" value="THIOL:DISULFIDE INTERCHANGE PROTEIN DSBE"/>
    <property type="match status" value="1"/>
</dbReference>
<feature type="domain" description="Thioredoxin" evidence="1">
    <location>
        <begin position="42"/>
        <end position="187"/>
    </location>
</feature>
<dbReference type="EMBL" id="SMFL01000001">
    <property type="protein sequence ID" value="TDE18058.1"/>
    <property type="molecule type" value="Genomic_DNA"/>
</dbReference>